<dbReference type="AlphaFoldDB" id="A0A9Q9AXT6"/>
<accession>A0A9Q9AXT6</accession>
<proteinExistence type="predicted"/>
<gene>
    <name evidence="2" type="ORF">Slin15195_G112560</name>
</gene>
<feature type="compositionally biased region" description="Polar residues" evidence="1">
    <location>
        <begin position="89"/>
        <end position="99"/>
    </location>
</feature>
<feature type="compositionally biased region" description="Polar residues" evidence="1">
    <location>
        <begin position="189"/>
        <end position="205"/>
    </location>
</feature>
<reference evidence="2" key="1">
    <citation type="submission" date="2022-06" db="EMBL/GenBank/DDBJ databases">
        <title>Complete genome sequences of two strains of the flax pathogen Septoria linicola.</title>
        <authorList>
            <person name="Lapalu N."/>
            <person name="Simon A."/>
            <person name="Demenou B."/>
            <person name="Paumier D."/>
            <person name="Guillot M.-P."/>
            <person name="Gout L."/>
            <person name="Valade R."/>
        </authorList>
    </citation>
    <scope>NUCLEOTIDE SEQUENCE</scope>
    <source>
        <strain evidence="2">SE15195</strain>
    </source>
</reference>
<protein>
    <submittedName>
        <fullName evidence="2">Uncharacterized protein</fullName>
    </submittedName>
</protein>
<name>A0A9Q9AXT6_9PEZI</name>
<dbReference type="Proteomes" id="UP001056384">
    <property type="component" value="Chromosome 10"/>
</dbReference>
<feature type="compositionally biased region" description="Polar residues" evidence="1">
    <location>
        <begin position="34"/>
        <end position="58"/>
    </location>
</feature>
<keyword evidence="3" id="KW-1185">Reference proteome</keyword>
<dbReference type="EMBL" id="CP099427">
    <property type="protein sequence ID" value="USW57937.1"/>
    <property type="molecule type" value="Genomic_DNA"/>
</dbReference>
<feature type="compositionally biased region" description="Acidic residues" evidence="1">
    <location>
        <begin position="112"/>
        <end position="122"/>
    </location>
</feature>
<feature type="compositionally biased region" description="Low complexity" evidence="1">
    <location>
        <begin position="69"/>
        <end position="88"/>
    </location>
</feature>
<sequence>MSDDNSNRGRADSPQRVRRSSFAGDTFANLFSGGRSNSISRTTSDFNGGAQQSVSGQQPYAGAGPITSAAAQAQRRRLSLTTLGLSGSPNQASPFGSYNSRRDSYGTAGSDSIDESAIEDDDGRAPNPTPATPFARRMSFGAKALRDVRTGSTANGSSGGGGGGSPQNGTSKPSTITENDAPPSSSSATNTARTHKANGSISSRTAKGPGNEGFNWSDNFRSRAERTSSIAGGSLFGNNNVGGSPPGGLKHDRSKSVAVMEPPVREMPKPKEQVRPDHFQERILKGDFYMD</sequence>
<feature type="compositionally biased region" description="Gly residues" evidence="1">
    <location>
        <begin position="157"/>
        <end position="166"/>
    </location>
</feature>
<organism evidence="2 3">
    <name type="scientific">Septoria linicola</name>
    <dbReference type="NCBI Taxonomy" id="215465"/>
    <lineage>
        <taxon>Eukaryota</taxon>
        <taxon>Fungi</taxon>
        <taxon>Dikarya</taxon>
        <taxon>Ascomycota</taxon>
        <taxon>Pezizomycotina</taxon>
        <taxon>Dothideomycetes</taxon>
        <taxon>Dothideomycetidae</taxon>
        <taxon>Mycosphaerellales</taxon>
        <taxon>Mycosphaerellaceae</taxon>
        <taxon>Septoria</taxon>
    </lineage>
</organism>
<feature type="region of interest" description="Disordered" evidence="1">
    <location>
        <begin position="1"/>
        <end position="255"/>
    </location>
</feature>
<evidence type="ECO:0000313" key="2">
    <source>
        <dbReference type="EMBL" id="USW57937.1"/>
    </source>
</evidence>
<evidence type="ECO:0000256" key="1">
    <source>
        <dbReference type="SAM" id="MobiDB-lite"/>
    </source>
</evidence>
<evidence type="ECO:0000313" key="3">
    <source>
        <dbReference type="Proteomes" id="UP001056384"/>
    </source>
</evidence>
<feature type="compositionally biased region" description="Basic and acidic residues" evidence="1">
    <location>
        <begin position="1"/>
        <end position="15"/>
    </location>
</feature>